<dbReference type="PANTHER" id="PTHR31348:SF4">
    <property type="entry name" value="PHYTOCHROME A-ASSOCIATED F-BOX PROTEIN"/>
    <property type="match status" value="1"/>
</dbReference>
<evidence type="ECO:0000256" key="1">
    <source>
        <dbReference type="SAM" id="MobiDB-lite"/>
    </source>
</evidence>
<sequence length="780" mass="84276">MARTKQTARKCSGGGSRFRKETPRVASDTRPTGKAYLEALKQLAAKSQSPLPTEQAAAEICGAPKQSISETRTALPDLGPDLLQRIFAKLGPHPKDLVPLGAVSKQWRQVLNESTWKELCLKHAGGLVEELGYSHGADGPPGGWAGLYKLIICCPGCHFPTFEHVLQANALSENYDWRHGRGHVQAATKGFFKGKEAKEALYLATSDEIVISCLCSHGQAVEMCDIHEASAPPILACRGIVKSFESSKLAEWSGAAAFANQKGEAAGIAGEPVDSSSTQNEVVEAAGASDGEPSGGEMGEEADLDEEAASESEDFEAYPSGSEGEGSEGEVSSDTEEPEEKRPPCAYCGSPTFALPPKAFNSQFSDYDDLLSESFCDAYDRHEQARSMYESDDSEASNNDSMFVLGTGFVCLEGHIVLGVAGYPKLDEVAVVDSGESLELQRPQVVDFLLKFVVGGKTLSRKQGHRFIRGLLLDQLIQIEVRLVQLAKIWPAKEKEGCDKANEESDGADGESSEVIKEPDEETEGVNQEKESKDYKLFGYMYKRGNDPVGIVDVLGAGVPADLLEGLQAFVLTGDPGLAECEQPILGAFETQARRKEEAVARKIRSDAMDKAMRGAGFKQPFFRGLPSDLSKTLKAFIEMGDPSLAECERLILEERESREQAKASELRKNTIYQALRQAGFHPPSVPHLQSLCAYIQDPGAITFEEVIAQQRSARVQNVVSRVEVAAPRTSAQEQSHKCEVVTDGKSCTNQAAKGCSNDGCGPCCRKAAGPCRLGKHRKT</sequence>
<dbReference type="Proteomes" id="UP000054558">
    <property type="component" value="Unassembled WGS sequence"/>
</dbReference>
<feature type="region of interest" description="Disordered" evidence="1">
    <location>
        <begin position="497"/>
        <end position="530"/>
    </location>
</feature>
<dbReference type="OrthoDB" id="730977at2759"/>
<name>A0A1Y1IFU2_KLENI</name>
<evidence type="ECO:0000313" key="3">
    <source>
        <dbReference type="EMBL" id="GAQ87636.1"/>
    </source>
</evidence>
<accession>A0A1Y1IFU2</accession>
<dbReference type="EMBL" id="DF237315">
    <property type="protein sequence ID" value="GAQ87636.1"/>
    <property type="molecule type" value="Genomic_DNA"/>
</dbReference>
<dbReference type="AlphaFoldDB" id="A0A1Y1IFU2"/>
<evidence type="ECO:0000313" key="4">
    <source>
        <dbReference type="Proteomes" id="UP000054558"/>
    </source>
</evidence>
<feature type="domain" description="F-box" evidence="2">
    <location>
        <begin position="80"/>
        <end position="122"/>
    </location>
</feature>
<feature type="compositionally biased region" description="Acidic residues" evidence="1">
    <location>
        <begin position="325"/>
        <end position="338"/>
    </location>
</feature>
<dbReference type="PANTHER" id="PTHR31348">
    <property type="entry name" value="EID1-LIKE F-BOX PROTEIN 2-RELATED"/>
    <property type="match status" value="1"/>
</dbReference>
<feature type="region of interest" description="Disordered" evidence="1">
    <location>
        <begin position="268"/>
        <end position="348"/>
    </location>
</feature>
<keyword evidence="4" id="KW-1185">Reference proteome</keyword>
<dbReference type="InterPro" id="IPR040267">
    <property type="entry name" value="EID1-like"/>
</dbReference>
<organism evidence="3 4">
    <name type="scientific">Klebsormidium nitens</name>
    <name type="common">Green alga</name>
    <name type="synonym">Ulothrix nitens</name>
    <dbReference type="NCBI Taxonomy" id="105231"/>
    <lineage>
        <taxon>Eukaryota</taxon>
        <taxon>Viridiplantae</taxon>
        <taxon>Streptophyta</taxon>
        <taxon>Klebsormidiophyceae</taxon>
        <taxon>Klebsormidiales</taxon>
        <taxon>Klebsormidiaceae</taxon>
        <taxon>Klebsormidium</taxon>
    </lineage>
</organism>
<dbReference type="SUPFAM" id="SSF81383">
    <property type="entry name" value="F-box domain"/>
    <property type="match status" value="1"/>
</dbReference>
<dbReference type="CDD" id="cd09917">
    <property type="entry name" value="F-box_SF"/>
    <property type="match status" value="1"/>
</dbReference>
<protein>
    <submittedName>
        <fullName evidence="3">F-box family protein</fullName>
    </submittedName>
</protein>
<dbReference type="InterPro" id="IPR001810">
    <property type="entry name" value="F-box_dom"/>
</dbReference>
<dbReference type="GO" id="GO:0005634">
    <property type="term" value="C:nucleus"/>
    <property type="evidence" value="ECO:0000318"/>
    <property type="project" value="GO_Central"/>
</dbReference>
<evidence type="ECO:0000259" key="2">
    <source>
        <dbReference type="Pfam" id="PF12937"/>
    </source>
</evidence>
<reference evidence="3 4" key="1">
    <citation type="journal article" date="2014" name="Nat. Commun.">
        <title>Klebsormidium flaccidum genome reveals primary factors for plant terrestrial adaptation.</title>
        <authorList>
            <person name="Hori K."/>
            <person name="Maruyama F."/>
            <person name="Fujisawa T."/>
            <person name="Togashi T."/>
            <person name="Yamamoto N."/>
            <person name="Seo M."/>
            <person name="Sato S."/>
            <person name="Yamada T."/>
            <person name="Mori H."/>
            <person name="Tajima N."/>
            <person name="Moriyama T."/>
            <person name="Ikeuchi M."/>
            <person name="Watanabe M."/>
            <person name="Wada H."/>
            <person name="Kobayashi K."/>
            <person name="Saito M."/>
            <person name="Masuda T."/>
            <person name="Sasaki-Sekimoto Y."/>
            <person name="Mashiguchi K."/>
            <person name="Awai K."/>
            <person name="Shimojima M."/>
            <person name="Masuda S."/>
            <person name="Iwai M."/>
            <person name="Nobusawa T."/>
            <person name="Narise T."/>
            <person name="Kondo S."/>
            <person name="Saito H."/>
            <person name="Sato R."/>
            <person name="Murakawa M."/>
            <person name="Ihara Y."/>
            <person name="Oshima-Yamada Y."/>
            <person name="Ohtaka K."/>
            <person name="Satoh M."/>
            <person name="Sonobe K."/>
            <person name="Ishii M."/>
            <person name="Ohtani R."/>
            <person name="Kanamori-Sato M."/>
            <person name="Honoki R."/>
            <person name="Miyazaki D."/>
            <person name="Mochizuki H."/>
            <person name="Umetsu J."/>
            <person name="Higashi K."/>
            <person name="Shibata D."/>
            <person name="Kamiya Y."/>
            <person name="Sato N."/>
            <person name="Nakamura Y."/>
            <person name="Tabata S."/>
            <person name="Ida S."/>
            <person name="Kurokawa K."/>
            <person name="Ohta H."/>
        </authorList>
    </citation>
    <scope>NUCLEOTIDE SEQUENCE [LARGE SCALE GENOMIC DNA]</scope>
    <source>
        <strain evidence="3 4">NIES-2285</strain>
    </source>
</reference>
<feature type="region of interest" description="Disordered" evidence="1">
    <location>
        <begin position="1"/>
        <end position="32"/>
    </location>
</feature>
<feature type="compositionally biased region" description="Acidic residues" evidence="1">
    <location>
        <begin position="298"/>
        <end position="316"/>
    </location>
</feature>
<dbReference type="InterPro" id="IPR036047">
    <property type="entry name" value="F-box-like_dom_sf"/>
</dbReference>
<dbReference type="Pfam" id="PF12937">
    <property type="entry name" value="F-box-like"/>
    <property type="match status" value="1"/>
</dbReference>
<proteinExistence type="predicted"/>
<dbReference type="Gene3D" id="1.20.1280.50">
    <property type="match status" value="1"/>
</dbReference>
<gene>
    <name evidence="3" type="ORF">KFL_003660180</name>
</gene>